<feature type="region of interest" description="Disordered" evidence="2">
    <location>
        <begin position="639"/>
        <end position="677"/>
    </location>
</feature>
<feature type="compositionally biased region" description="Low complexity" evidence="2">
    <location>
        <begin position="313"/>
        <end position="329"/>
    </location>
</feature>
<evidence type="ECO:0000313" key="6">
    <source>
        <dbReference type="EMBL" id="PRQ72215.1"/>
    </source>
</evidence>
<dbReference type="Pfam" id="PF16979">
    <property type="entry name" value="SIN1_PH"/>
    <property type="match status" value="1"/>
</dbReference>
<evidence type="ECO:0000256" key="2">
    <source>
        <dbReference type="SAM" id="MobiDB-lite"/>
    </source>
</evidence>
<dbReference type="STRING" id="5286.A0A0K3CLE5"/>
<dbReference type="InterPro" id="IPR011993">
    <property type="entry name" value="PH-like_dom_sf"/>
</dbReference>
<name>A0A0K3CLE5_RHOTO</name>
<feature type="region of interest" description="Disordered" evidence="2">
    <location>
        <begin position="71"/>
        <end position="116"/>
    </location>
</feature>
<evidence type="ECO:0000259" key="3">
    <source>
        <dbReference type="Pfam" id="PF16978"/>
    </source>
</evidence>
<dbReference type="GO" id="GO:0016301">
    <property type="term" value="F:kinase activity"/>
    <property type="evidence" value="ECO:0007669"/>
    <property type="project" value="UniProtKB-KW"/>
</dbReference>
<dbReference type="Gene3D" id="2.30.29.30">
    <property type="entry name" value="Pleckstrin-homology domain (PH domain)/Phosphotyrosine-binding domain (PTB)"/>
    <property type="match status" value="1"/>
</dbReference>
<dbReference type="EMBL" id="CWKI01000010">
    <property type="protein sequence ID" value="CTR09522.1"/>
    <property type="molecule type" value="Genomic_DNA"/>
</dbReference>
<protein>
    <submittedName>
        <fullName evidence="6">Stress-activated map kinase interacting protein 1 (SIN1)-domain containing protein</fullName>
    </submittedName>
</protein>
<feature type="domain" description="CRIM" evidence="3">
    <location>
        <begin position="478"/>
        <end position="631"/>
    </location>
</feature>
<evidence type="ECO:0000313" key="7">
    <source>
        <dbReference type="Proteomes" id="UP000199069"/>
    </source>
</evidence>
<organism evidence="5 7">
    <name type="scientific">Rhodotorula toruloides</name>
    <name type="common">Yeast</name>
    <name type="synonym">Rhodosporidium toruloides</name>
    <dbReference type="NCBI Taxonomy" id="5286"/>
    <lineage>
        <taxon>Eukaryota</taxon>
        <taxon>Fungi</taxon>
        <taxon>Dikarya</taxon>
        <taxon>Basidiomycota</taxon>
        <taxon>Pucciniomycotina</taxon>
        <taxon>Microbotryomycetes</taxon>
        <taxon>Sporidiobolales</taxon>
        <taxon>Sporidiobolaceae</taxon>
        <taxon>Rhodotorula</taxon>
    </lineage>
</organism>
<dbReference type="GO" id="GO:0005886">
    <property type="term" value="C:plasma membrane"/>
    <property type="evidence" value="ECO:0007669"/>
    <property type="project" value="TreeGrafter"/>
</dbReference>
<comment type="similarity">
    <text evidence="1">Belongs to the SIN1 family.</text>
</comment>
<accession>A0A0K3CLE5</accession>
<evidence type="ECO:0000259" key="4">
    <source>
        <dbReference type="Pfam" id="PF16979"/>
    </source>
</evidence>
<dbReference type="GO" id="GO:0031932">
    <property type="term" value="C:TORC2 complex"/>
    <property type="evidence" value="ECO:0007669"/>
    <property type="project" value="InterPro"/>
</dbReference>
<feature type="region of interest" description="Disordered" evidence="2">
    <location>
        <begin position="150"/>
        <end position="479"/>
    </location>
</feature>
<dbReference type="Pfam" id="PF16978">
    <property type="entry name" value="CRIM"/>
    <property type="match status" value="1"/>
</dbReference>
<evidence type="ECO:0000313" key="8">
    <source>
        <dbReference type="Proteomes" id="UP000239560"/>
    </source>
</evidence>
<dbReference type="PANTHER" id="PTHR13335:SF1">
    <property type="entry name" value="TARGET OF RAPAMYCIN COMPLEX 2 SUBUNIT MAPKAP1"/>
    <property type="match status" value="1"/>
</dbReference>
<dbReference type="EMBL" id="LCTV02000010">
    <property type="protein sequence ID" value="PRQ72215.1"/>
    <property type="molecule type" value="Genomic_DNA"/>
</dbReference>
<evidence type="ECO:0000313" key="5">
    <source>
        <dbReference type="EMBL" id="CTR09522.1"/>
    </source>
</evidence>
<feature type="compositionally biased region" description="Low complexity" evidence="2">
    <location>
        <begin position="270"/>
        <end position="294"/>
    </location>
</feature>
<keyword evidence="5" id="KW-0808">Transferase</keyword>
<reference evidence="6 8" key="2">
    <citation type="journal article" date="2018" name="Elife">
        <title>Functional genomics of lipid metabolism in the oleaginous yeast Rhodosporidium toruloides.</title>
        <authorList>
            <person name="Coradetti S.T."/>
            <person name="Pinel D."/>
            <person name="Geiselman G."/>
            <person name="Ito M."/>
            <person name="Mondo S."/>
            <person name="Reilly M.C."/>
            <person name="Cheng Y.F."/>
            <person name="Bauer S."/>
            <person name="Grigoriev I."/>
            <person name="Gladden J.M."/>
            <person name="Simmons B.A."/>
            <person name="Brem R."/>
            <person name="Arkin A.P."/>
            <person name="Skerker J.M."/>
        </authorList>
    </citation>
    <scope>NUCLEOTIDE SEQUENCE [LARGE SCALE GENOMIC DNA]</scope>
    <source>
        <strain evidence="6 8">NBRC 0880</strain>
    </source>
</reference>
<dbReference type="Proteomes" id="UP000239560">
    <property type="component" value="Unassembled WGS sequence"/>
</dbReference>
<dbReference type="GO" id="GO:0038203">
    <property type="term" value="P:TORC2 signaling"/>
    <property type="evidence" value="ECO:0007669"/>
    <property type="project" value="TreeGrafter"/>
</dbReference>
<evidence type="ECO:0000256" key="1">
    <source>
        <dbReference type="ARBA" id="ARBA00009407"/>
    </source>
</evidence>
<keyword evidence="5" id="KW-0418">Kinase</keyword>
<dbReference type="PANTHER" id="PTHR13335">
    <property type="entry name" value="TARGET OF RAPAMYCIN COMPLEX 2 SUBUNIT MAPKAP1"/>
    <property type="match status" value="1"/>
</dbReference>
<dbReference type="GO" id="GO:0005546">
    <property type="term" value="F:phosphatidylinositol-4,5-bisphosphate binding"/>
    <property type="evidence" value="ECO:0007669"/>
    <property type="project" value="TreeGrafter"/>
</dbReference>
<dbReference type="AlphaFoldDB" id="A0A0K3CLE5"/>
<dbReference type="InterPro" id="IPR031313">
    <property type="entry name" value="Sin1_PH_dom"/>
</dbReference>
<dbReference type="Proteomes" id="UP000199069">
    <property type="component" value="Unassembled WGS sequence"/>
</dbReference>
<feature type="compositionally biased region" description="Polar residues" evidence="2">
    <location>
        <begin position="645"/>
        <end position="656"/>
    </location>
</feature>
<gene>
    <name evidence="5" type="primary">FGENESH: predicted gene_10.220</name>
    <name evidence="6" type="ORF">AAT19DRAFT_9554</name>
    <name evidence="5" type="ORF">BN2166_0053830</name>
</gene>
<dbReference type="OMA" id="WAYWEEG"/>
<reference evidence="5 7" key="1">
    <citation type="submission" date="2015-07" db="EMBL/GenBank/DDBJ databases">
        <authorList>
            <person name="Cajimat M.N.B."/>
            <person name="Milazzo M.L."/>
            <person name="Fulhorst C.F."/>
        </authorList>
    </citation>
    <scope>NUCLEOTIDE SEQUENCE [LARGE SCALE GENOMIC DNA]</scope>
    <source>
        <strain evidence="5">Single colony</strain>
    </source>
</reference>
<dbReference type="GO" id="GO:0005737">
    <property type="term" value="C:cytoplasm"/>
    <property type="evidence" value="ECO:0007669"/>
    <property type="project" value="TreeGrafter"/>
</dbReference>
<feature type="compositionally biased region" description="Low complexity" evidence="2">
    <location>
        <begin position="443"/>
        <end position="455"/>
    </location>
</feature>
<feature type="compositionally biased region" description="Pro residues" evidence="2">
    <location>
        <begin position="411"/>
        <end position="430"/>
    </location>
</feature>
<dbReference type="InterPro" id="IPR031567">
    <property type="entry name" value="CRIM_dom"/>
</dbReference>
<dbReference type="InterPro" id="IPR008828">
    <property type="entry name" value="Sin1/Avo1"/>
</dbReference>
<feature type="compositionally biased region" description="Pro residues" evidence="2">
    <location>
        <begin position="348"/>
        <end position="366"/>
    </location>
</feature>
<sequence>MSILTDKDFLLHTVQLAYIRHVLPSHAPLSTSTAFAGGSSGPYNLISFPPAHELRRKNVYVALSGAADADRWPEVQQSSSGRRSPPLAPVIEREQKGAEVAVGAGRRRRAQQGTGGAQLGYTQTIVGKGSGVGSAGMRVGGKARTWKGKGKLVEEDAEDGEAESLERPPGFAVHRQSVSSSSSPPTRILAHPPPPPVVVHSPVRTPRDRVSTSPPPLRAPDSSAADGRRPRFADAAQVVGTSAAPPHQGPDPASPSSPGDYPSRPLATVSVPSSEASYISPSLASSPSQTPASSQVLRQPLQPTAEPPPDSPAGPAQVAAQSQASSGISLFGTSVAQGPGGQPQETLEPPPPPPVVDPAQPAPAPAGPVFQLPPGLKVRERRRVNIHGLGPLVPLNPAAEKPKEEEQAVAAPPPLPVAPPTQPVAPPAPPSENTLAVPPPSRSPASSPASDAKPSPLFPPRSAYLSTPPPRPLPSGQKSALSLLLSSASTASSKPYNPFSRLYQSCISRSPGPDPLTLNLALYFPFSSRPSQPLKIRVKRDVTVEEVIGAGLWAYWEDEGRKPKLDGESIGVKPGEAEEGRETTRWNLRIVEEDGEVDEDFPALDRMRNVSAFSFTEFAIVRATGQQIEDNAAKQASIVRRPSRILSTGPTATASGAPSRRHSNVPTPHGPGTATPVPTAKNGADIIEPSTCADGSALAVPVELKVEVMLQYEERSEMEVQVPSDMYIADLLDHICKRISPIPPPHPRNCALVVRLSDGDIVAPLDRTVASLVGEHHTLVLVSKSQVGAVGLRRRDARSADPSESIFTSAQPNQPAQRGLPTALEVVAPYQHFNVLRKLPMSLGGRHARVIAIDGDYLHFMPPDDGRGGGGGTHLLGGTSGRTTSFHISQVHTCKISRRSASSFKIVVHTNRSVDKRYDFEAESPALAQEIVKQIRAVMQAYQAEHPKTRIRL</sequence>
<dbReference type="OrthoDB" id="241990at2759"/>
<feature type="domain" description="SIN1-type PH" evidence="4">
    <location>
        <begin position="830"/>
        <end position="940"/>
    </location>
</feature>
<proteinExistence type="inferred from homology"/>
<keyword evidence="7" id="KW-1185">Reference proteome</keyword>